<comment type="subcellular location">
    <subcellularLocation>
        <location evidence="1">Nucleus</location>
    </subcellularLocation>
</comment>
<dbReference type="PANTHER" id="PTHR37534:SF46">
    <property type="entry name" value="ZN(II)2CYS6 TRANSCRIPTION FACTOR (EUROFUNG)"/>
    <property type="match status" value="1"/>
</dbReference>
<reference evidence="4" key="1">
    <citation type="journal article" date="2017" name="Nat. Microbiol.">
        <title>Global analysis of biosynthetic gene clusters reveals vast potential of secondary metabolite production in Penicillium species.</title>
        <authorList>
            <person name="Nielsen J.C."/>
            <person name="Grijseels S."/>
            <person name="Prigent S."/>
            <person name="Ji B."/>
            <person name="Dainat J."/>
            <person name="Nielsen K.F."/>
            <person name="Frisvad J.C."/>
            <person name="Workman M."/>
            <person name="Nielsen J."/>
        </authorList>
    </citation>
    <scope>NUCLEOTIDE SEQUENCE [LARGE SCALE GENOMIC DNA]</scope>
    <source>
        <strain evidence="4">IBT 31811</strain>
    </source>
</reference>
<dbReference type="Proteomes" id="UP000191672">
    <property type="component" value="Unassembled WGS sequence"/>
</dbReference>
<evidence type="ECO:0008006" key="5">
    <source>
        <dbReference type="Google" id="ProtNLM"/>
    </source>
</evidence>
<protein>
    <recommendedName>
        <fullName evidence="5">Transcription factor domain-containing protein</fullName>
    </recommendedName>
</protein>
<dbReference type="InterPro" id="IPR021858">
    <property type="entry name" value="Fun_TF"/>
</dbReference>
<keyword evidence="2" id="KW-0539">Nucleus</keyword>
<name>A0A1V6PX64_9EURO</name>
<evidence type="ECO:0000313" key="3">
    <source>
        <dbReference type="EMBL" id="OQD81619.1"/>
    </source>
</evidence>
<evidence type="ECO:0000256" key="1">
    <source>
        <dbReference type="ARBA" id="ARBA00004123"/>
    </source>
</evidence>
<dbReference type="PANTHER" id="PTHR37534">
    <property type="entry name" value="TRANSCRIPTIONAL ACTIVATOR PROTEIN UGA3"/>
    <property type="match status" value="1"/>
</dbReference>
<evidence type="ECO:0000256" key="2">
    <source>
        <dbReference type="ARBA" id="ARBA00023242"/>
    </source>
</evidence>
<proteinExistence type="predicted"/>
<sequence>MSAMSAAQSDSTSSDSSISFLRRRYSLLEMVASLTLDGFPAEDLNYGSSETSSQPTRVFFDDYAGCYPEIFEIFHQIRAVAWERGQRERNSHDFVSLSDSDFYSEPANLESRILAMIERDESTRPCFSPSLQGTLDEKQTLEFAYCNLLLEYTALIHIRTQIMSLDPEAMEVQQPVKMIIHLIQQLEPPSGLSPVLGVNTALFIAGRYAFGADRMTVQSLLVRFHRKMYNYNMVNAMDILDLIWRQVDSGQKNIGLQGHDFMAW</sequence>
<accession>A0A1V6PX64</accession>
<dbReference type="STRING" id="416450.A0A1V6PX64"/>
<evidence type="ECO:0000313" key="4">
    <source>
        <dbReference type="Proteomes" id="UP000191672"/>
    </source>
</evidence>
<keyword evidence="4" id="KW-1185">Reference proteome</keyword>
<comment type="caution">
    <text evidence="3">The sequence shown here is derived from an EMBL/GenBank/DDBJ whole genome shotgun (WGS) entry which is preliminary data.</text>
</comment>
<dbReference type="EMBL" id="MDYN01000026">
    <property type="protein sequence ID" value="OQD81619.1"/>
    <property type="molecule type" value="Genomic_DNA"/>
</dbReference>
<dbReference type="AlphaFoldDB" id="A0A1V6PX64"/>
<dbReference type="GO" id="GO:0005634">
    <property type="term" value="C:nucleus"/>
    <property type="evidence" value="ECO:0007669"/>
    <property type="project" value="UniProtKB-SubCell"/>
</dbReference>
<gene>
    <name evidence="3" type="ORF">PENANT_c026G01274</name>
</gene>
<dbReference type="Pfam" id="PF11951">
    <property type="entry name" value="Fungal_trans_2"/>
    <property type="match status" value="1"/>
</dbReference>
<organism evidence="3 4">
    <name type="scientific">Penicillium antarcticum</name>
    <dbReference type="NCBI Taxonomy" id="416450"/>
    <lineage>
        <taxon>Eukaryota</taxon>
        <taxon>Fungi</taxon>
        <taxon>Dikarya</taxon>
        <taxon>Ascomycota</taxon>
        <taxon>Pezizomycotina</taxon>
        <taxon>Eurotiomycetes</taxon>
        <taxon>Eurotiomycetidae</taxon>
        <taxon>Eurotiales</taxon>
        <taxon>Aspergillaceae</taxon>
        <taxon>Penicillium</taxon>
    </lineage>
</organism>